<evidence type="ECO:0000256" key="1">
    <source>
        <dbReference type="ARBA" id="ARBA00023236"/>
    </source>
</evidence>
<dbReference type="PIRSF" id="PIRSF029347">
    <property type="entry name" value="RecF"/>
    <property type="match status" value="1"/>
</dbReference>
<dbReference type="PANTHER" id="PTHR32182:SF22">
    <property type="entry name" value="ATP-DEPENDENT ENDONUCLEASE, OLD FAMILY-RELATED"/>
    <property type="match status" value="1"/>
</dbReference>
<dbReference type="Gene3D" id="3.40.50.300">
    <property type="entry name" value="P-loop containing nucleotide triphosphate hydrolases"/>
    <property type="match status" value="2"/>
</dbReference>
<evidence type="ECO:0000259" key="2">
    <source>
        <dbReference type="Pfam" id="PF13304"/>
    </source>
</evidence>
<dbReference type="InterPro" id="IPR003959">
    <property type="entry name" value="ATPase_AAA_core"/>
</dbReference>
<dbReference type="GO" id="GO:0000731">
    <property type="term" value="P:DNA synthesis involved in DNA repair"/>
    <property type="evidence" value="ECO:0007669"/>
    <property type="project" value="TreeGrafter"/>
</dbReference>
<gene>
    <name evidence="3" type="ORF">SAMN04487766_101328</name>
</gene>
<organism evidence="3 4">
    <name type="scientific">Actinomyces ruminicola</name>
    <dbReference type="NCBI Taxonomy" id="332524"/>
    <lineage>
        <taxon>Bacteria</taxon>
        <taxon>Bacillati</taxon>
        <taxon>Actinomycetota</taxon>
        <taxon>Actinomycetes</taxon>
        <taxon>Actinomycetales</taxon>
        <taxon>Actinomycetaceae</taxon>
        <taxon>Actinomyces</taxon>
    </lineage>
</organism>
<dbReference type="InterPro" id="IPR027417">
    <property type="entry name" value="P-loop_NTPase"/>
</dbReference>
<dbReference type="GO" id="GO:0005524">
    <property type="term" value="F:ATP binding"/>
    <property type="evidence" value="ECO:0007669"/>
    <property type="project" value="InterPro"/>
</dbReference>
<dbReference type="Proteomes" id="UP000199671">
    <property type="component" value="Unassembled WGS sequence"/>
</dbReference>
<dbReference type="GO" id="GO:0009432">
    <property type="term" value="P:SOS response"/>
    <property type="evidence" value="ECO:0007669"/>
    <property type="project" value="UniProtKB-KW"/>
</dbReference>
<sequence>MVSMNDATAPLGGLSVEGFASISRVNLELTSAVTVLIGANGAGKSNLVSALEVISRVWDNTFQDYLVRHGGLPALLHTDAAASFDEATFEIRGLPDAQNHSTGYRVRLRVDRNSEEQAALVTEDFLFHDRTKYPEPYNEHVSWRVARSRAASFLTADDPEDGKLQRFARYVAPLVSGCRVFHFDDVSPEAPPRSFSEVGDDIALRANAENIAAYLLRIRDDHPQHYQRIVATIRLAAPFFEDFVLQPNRNDQLRLRWRQRGLDRVFQPRSLSDGTLRFICLATLLLGPDLPATIVLDEPELGLHPAAIGLLAEMVHAAADDGHRILLATQSVPLLSQFSLEEVAVLNRVGGNTTISRPNPDELAGFLEEYSVGSLWEMNLLRGRPAPETLSGEAER</sequence>
<dbReference type="EMBL" id="FNHU01000001">
    <property type="protein sequence ID" value="SDM31479.1"/>
    <property type="molecule type" value="Genomic_DNA"/>
</dbReference>
<keyword evidence="1" id="KW-0227">DNA damage</keyword>
<protein>
    <submittedName>
        <fullName evidence="3">Predicted ATPase</fullName>
    </submittedName>
</protein>
<keyword evidence="1" id="KW-0742">SOS response</keyword>
<feature type="domain" description="ATPase AAA-type core" evidence="2">
    <location>
        <begin position="33"/>
        <end position="335"/>
    </location>
</feature>
<name>A0A1G9S7N5_9ACTO</name>
<dbReference type="GO" id="GO:0016887">
    <property type="term" value="F:ATP hydrolysis activity"/>
    <property type="evidence" value="ECO:0007669"/>
    <property type="project" value="InterPro"/>
</dbReference>
<dbReference type="AlphaFoldDB" id="A0A1G9S7N5"/>
<evidence type="ECO:0000313" key="3">
    <source>
        <dbReference type="EMBL" id="SDM31479.1"/>
    </source>
</evidence>
<dbReference type="Pfam" id="PF13304">
    <property type="entry name" value="AAA_21"/>
    <property type="match status" value="1"/>
</dbReference>
<dbReference type="InterPro" id="IPR014555">
    <property type="entry name" value="RecF-like"/>
</dbReference>
<reference evidence="3 4" key="1">
    <citation type="submission" date="2016-10" db="EMBL/GenBank/DDBJ databases">
        <authorList>
            <person name="de Groot N.N."/>
        </authorList>
    </citation>
    <scope>NUCLEOTIDE SEQUENCE [LARGE SCALE GENOMIC DNA]</scope>
    <source>
        <strain evidence="3 4">KPR-7B</strain>
    </source>
</reference>
<accession>A0A1G9S7N5</accession>
<proteinExistence type="predicted"/>
<dbReference type="PANTHER" id="PTHR32182">
    <property type="entry name" value="DNA REPLICATION AND REPAIR PROTEIN RECF"/>
    <property type="match status" value="1"/>
</dbReference>
<dbReference type="GO" id="GO:0006302">
    <property type="term" value="P:double-strand break repair"/>
    <property type="evidence" value="ECO:0007669"/>
    <property type="project" value="TreeGrafter"/>
</dbReference>
<dbReference type="SUPFAM" id="SSF52540">
    <property type="entry name" value="P-loop containing nucleoside triphosphate hydrolases"/>
    <property type="match status" value="1"/>
</dbReference>
<evidence type="ECO:0000313" key="4">
    <source>
        <dbReference type="Proteomes" id="UP000199671"/>
    </source>
</evidence>
<dbReference type="RefSeq" id="WP_256328952.1">
    <property type="nucleotide sequence ID" value="NZ_FNHU01000001.1"/>
</dbReference>